<accession>A0A8B8EKZ4</accession>
<proteinExistence type="predicted"/>
<dbReference type="OrthoDB" id="6120735at2759"/>
<sequence length="177" mass="19378">MLSVVVIAVLLSGTTCAFRLGGDLPCSTVFWDSSLEDSPIQNASCSSGSIVWHYPEGTIRVHFPHVPDQVCITRGIAAYDDVISRVYLENGDIEQELQFSADGSVCVDPSGEEATVVFVGPQSMRTYMASFSYEVSSPELSVMERLSSAINRFVHTASRPLGALFRKWNLHLSINPM</sequence>
<evidence type="ECO:0000313" key="2">
    <source>
        <dbReference type="Proteomes" id="UP000694844"/>
    </source>
</evidence>
<reference evidence="3" key="1">
    <citation type="submission" date="2025-08" db="UniProtKB">
        <authorList>
            <consortium name="RefSeq"/>
        </authorList>
    </citation>
    <scope>IDENTIFICATION</scope>
    <source>
        <tissue evidence="3">Whole sample</tissue>
    </source>
</reference>
<feature type="chain" id="PRO_5034412103" evidence="1">
    <location>
        <begin position="18"/>
        <end position="177"/>
    </location>
</feature>
<name>A0A8B8EKZ4_CRAVI</name>
<evidence type="ECO:0000256" key="1">
    <source>
        <dbReference type="SAM" id="SignalP"/>
    </source>
</evidence>
<keyword evidence="2" id="KW-1185">Reference proteome</keyword>
<feature type="signal peptide" evidence="1">
    <location>
        <begin position="1"/>
        <end position="17"/>
    </location>
</feature>
<dbReference type="KEGG" id="cvn:111135062"/>
<keyword evidence="1" id="KW-0732">Signal</keyword>
<evidence type="ECO:0000313" key="3">
    <source>
        <dbReference type="RefSeq" id="XP_022340476.1"/>
    </source>
</evidence>
<protein>
    <submittedName>
        <fullName evidence="3">Uncharacterized protein LOC111135062</fullName>
    </submittedName>
</protein>
<dbReference type="Proteomes" id="UP000694844">
    <property type="component" value="Chromosome 5"/>
</dbReference>
<dbReference type="GeneID" id="111135062"/>
<gene>
    <name evidence="3" type="primary">LOC111135062</name>
</gene>
<dbReference type="AlphaFoldDB" id="A0A8B8EKZ4"/>
<dbReference type="RefSeq" id="XP_022340476.1">
    <property type="nucleotide sequence ID" value="XM_022484768.1"/>
</dbReference>
<organism evidence="2 3">
    <name type="scientific">Crassostrea virginica</name>
    <name type="common">Eastern oyster</name>
    <dbReference type="NCBI Taxonomy" id="6565"/>
    <lineage>
        <taxon>Eukaryota</taxon>
        <taxon>Metazoa</taxon>
        <taxon>Spiralia</taxon>
        <taxon>Lophotrochozoa</taxon>
        <taxon>Mollusca</taxon>
        <taxon>Bivalvia</taxon>
        <taxon>Autobranchia</taxon>
        <taxon>Pteriomorphia</taxon>
        <taxon>Ostreida</taxon>
        <taxon>Ostreoidea</taxon>
        <taxon>Ostreidae</taxon>
        <taxon>Crassostrea</taxon>
    </lineage>
</organism>